<proteinExistence type="predicted"/>
<accession>A0AAW4WB08</accession>
<evidence type="ECO:0000256" key="2">
    <source>
        <dbReference type="SAM" id="MobiDB-lite"/>
    </source>
</evidence>
<keyword evidence="3" id="KW-1133">Transmembrane helix</keyword>
<feature type="repeat" description="TPR" evidence="1">
    <location>
        <begin position="111"/>
        <end position="144"/>
    </location>
</feature>
<gene>
    <name evidence="5" type="ORF">LKD47_01935</name>
</gene>
<dbReference type="InterPro" id="IPR059177">
    <property type="entry name" value="GH29D-like_dom"/>
</dbReference>
<dbReference type="RefSeq" id="WP_227709519.1">
    <property type="nucleotide sequence ID" value="NZ_JAJEQW010000001.1"/>
</dbReference>
<evidence type="ECO:0000259" key="4">
    <source>
        <dbReference type="Pfam" id="PF13290"/>
    </source>
</evidence>
<evidence type="ECO:0000313" key="6">
    <source>
        <dbReference type="Proteomes" id="UP001198893"/>
    </source>
</evidence>
<dbReference type="AlphaFoldDB" id="A0AAW4WB08"/>
<dbReference type="SUPFAM" id="SSF48452">
    <property type="entry name" value="TPR-like"/>
    <property type="match status" value="1"/>
</dbReference>
<feature type="domain" description="GH29D-like beta-sandwich" evidence="4">
    <location>
        <begin position="310"/>
        <end position="374"/>
    </location>
</feature>
<feature type="region of interest" description="Disordered" evidence="2">
    <location>
        <begin position="43"/>
        <end position="74"/>
    </location>
</feature>
<feature type="compositionally biased region" description="Basic residues" evidence="2">
    <location>
        <begin position="55"/>
        <end position="68"/>
    </location>
</feature>
<feature type="domain" description="GH29D-like beta-sandwich" evidence="4">
    <location>
        <begin position="227"/>
        <end position="289"/>
    </location>
</feature>
<dbReference type="InterPro" id="IPR011990">
    <property type="entry name" value="TPR-like_helical_dom_sf"/>
</dbReference>
<dbReference type="EMBL" id="JAJEQW010000001">
    <property type="protein sequence ID" value="MCC2241063.1"/>
    <property type="molecule type" value="Genomic_DNA"/>
</dbReference>
<organism evidence="5 6">
    <name type="scientific">Roseburia amylophila</name>
    <dbReference type="NCBI Taxonomy" id="2981794"/>
    <lineage>
        <taxon>Bacteria</taxon>
        <taxon>Bacillati</taxon>
        <taxon>Bacillota</taxon>
        <taxon>Clostridia</taxon>
        <taxon>Lachnospirales</taxon>
        <taxon>Lachnospiraceae</taxon>
        <taxon>Roseburia</taxon>
    </lineage>
</organism>
<reference evidence="5" key="1">
    <citation type="submission" date="2021-10" db="EMBL/GenBank/DDBJ databases">
        <title>Anaerobic single-cell dispensing facilitates the cultivation of human gut bacteria.</title>
        <authorList>
            <person name="Afrizal A."/>
        </authorList>
    </citation>
    <scope>NUCLEOTIDE SEQUENCE</scope>
    <source>
        <strain evidence="5">CLA-AA-H204</strain>
    </source>
</reference>
<dbReference type="Gene3D" id="1.25.40.10">
    <property type="entry name" value="Tetratricopeptide repeat domain"/>
    <property type="match status" value="1"/>
</dbReference>
<keyword evidence="1" id="KW-0802">TPR repeat</keyword>
<dbReference type="Pfam" id="PF13290">
    <property type="entry name" value="CHB_HEX_C_1"/>
    <property type="match status" value="2"/>
</dbReference>
<dbReference type="InterPro" id="IPR019734">
    <property type="entry name" value="TPR_rpt"/>
</dbReference>
<dbReference type="PROSITE" id="PS50005">
    <property type="entry name" value="TPR"/>
    <property type="match status" value="1"/>
</dbReference>
<dbReference type="SMART" id="SM00028">
    <property type="entry name" value="TPR"/>
    <property type="match status" value="2"/>
</dbReference>
<evidence type="ECO:0000256" key="1">
    <source>
        <dbReference type="PROSITE-ProRule" id="PRU00339"/>
    </source>
</evidence>
<sequence length="384" mass="43576">MKCANCGAEIKLGCVYCSVCGKEAQIVPDYNVEEDILKELLEEDDKPSKNASSNGKKKKSLKNSQKKKKEAEQKKKQKQKRLLITVSVLIAIAIIGVIIVLLVQNSHKKSFDYQYQKGISYTEEKNYTKALTYFEQAEKLQPDNVDVLLRMADLYRLRKDETSEEAYLLQILTLDKNNEEAYQMLIALYDKQKEYDKLQDLYEQSDSDKIKALFDNYEVKAPEFSEEAGEYNDTIEIELMADSDCTIYYTLNGDSPIEKGMEYTEPISLEDEKEYTIKAVAKDARGFYSEIAEADYEITFEAPDSANVTPAAGTYYDAQSISIQVPAGSTAYYTWDGSTPTQDSDVYSEPLEMPQGNNVLSVLVVDDHGLASPVIRYNYIYLPE</sequence>
<keyword evidence="3" id="KW-0812">Transmembrane</keyword>
<evidence type="ECO:0000256" key="3">
    <source>
        <dbReference type="SAM" id="Phobius"/>
    </source>
</evidence>
<name>A0AAW4WB08_9FIRM</name>
<dbReference type="Proteomes" id="UP001198893">
    <property type="component" value="Unassembled WGS sequence"/>
</dbReference>
<feature type="transmembrane region" description="Helical" evidence="3">
    <location>
        <begin position="82"/>
        <end position="103"/>
    </location>
</feature>
<comment type="caution">
    <text evidence="5">The sequence shown here is derived from an EMBL/GenBank/DDBJ whole genome shotgun (WGS) entry which is preliminary data.</text>
</comment>
<keyword evidence="3" id="KW-0472">Membrane</keyword>
<protein>
    <submittedName>
        <fullName evidence="5">Chitobiase/beta-hexosaminidase C-terminal domain-containing protein</fullName>
    </submittedName>
</protein>
<evidence type="ECO:0000313" key="5">
    <source>
        <dbReference type="EMBL" id="MCC2241063.1"/>
    </source>
</evidence>